<dbReference type="AlphaFoldDB" id="A0A6G9AGN5"/>
<dbReference type="Proteomes" id="UP000501802">
    <property type="component" value="Chromosome"/>
</dbReference>
<dbReference type="PANTHER" id="PTHR41164">
    <property type="entry name" value="CURLI PRODUCTION ASSEMBLY/TRANSPORT COMPONENT CSGG"/>
    <property type="match status" value="1"/>
</dbReference>
<dbReference type="SUPFAM" id="SSF56925">
    <property type="entry name" value="OMPA-like"/>
    <property type="match status" value="1"/>
</dbReference>
<dbReference type="Gene3D" id="3.40.50.10610">
    <property type="entry name" value="ABC-type transport auxiliary lipoprotein component"/>
    <property type="match status" value="2"/>
</dbReference>
<name>A0A6G9AGN5_9BACT</name>
<sequence length="464" mass="51186">MFTNLLKWAAYGLAPVACCWLLSGCSAYMHQPKGIRPARLGEETPVTGSLRTLPEPNEKIYAAVYKFRDLTGQYKLTETGSNFSTAVTQGATNILMKALEESNWFVPVERENVSNLLNERKIIRSSMAQFKNEDNSLPPLLFAGLIMEGGVVSYDANTVTGGAGLRYFGTGGSTQYRQDRVTVYLRAVATKTGKILKTIYTSKTILSQAVDGGVFRFVNFKRLLEAETGFTTTEPAHLAVTEAIEKAVHSMVLEGIRDSLWTSSPRSTARTKNMLNAYEEERSEMVQTDVYGAREQMAVPRIIVQPYGSAWRYQGDYSSPLNKIGYGASLEVYLTPYLAIQANASTGTLATKRFLSIDVNEFTGNILFRALPNQRFTPLFYAGAGYTIRKLGIMLEPANQRYFTLSGGGGLEYRLSGTLGLRGTLEYHQPFTDVLDGLAAGTRNDYYVRANAGLVLVLGHFGRP</sequence>
<reference evidence="7 8" key="1">
    <citation type="submission" date="2020-03" db="EMBL/GenBank/DDBJ databases">
        <authorList>
            <person name="Kim M.K."/>
        </authorList>
    </citation>
    <scope>NUCLEOTIDE SEQUENCE [LARGE SCALE GENOMIC DNA]</scope>
    <source>
        <strain evidence="7 8">BT328</strain>
    </source>
</reference>
<keyword evidence="2" id="KW-0732">Signal</keyword>
<evidence type="ECO:0000256" key="4">
    <source>
        <dbReference type="ARBA" id="ARBA00023139"/>
    </source>
</evidence>
<protein>
    <submittedName>
        <fullName evidence="7">Curli production assembly protein CsgG</fullName>
    </submittedName>
</protein>
<dbReference type="Gene3D" id="2.40.160.20">
    <property type="match status" value="1"/>
</dbReference>
<gene>
    <name evidence="7" type="ORF">G8759_02810</name>
</gene>
<keyword evidence="3" id="KW-0472">Membrane</keyword>
<dbReference type="GO" id="GO:0030288">
    <property type="term" value="C:outer membrane-bounded periplasmic space"/>
    <property type="evidence" value="ECO:0007669"/>
    <property type="project" value="InterPro"/>
</dbReference>
<feature type="domain" description="Outer membrane protein beta-barrel" evidence="6">
    <location>
        <begin position="323"/>
        <end position="431"/>
    </location>
</feature>
<dbReference type="InterPro" id="IPR027385">
    <property type="entry name" value="Beta-barrel_OMP"/>
</dbReference>
<dbReference type="Pfam" id="PF13505">
    <property type="entry name" value="OMP_b-brl"/>
    <property type="match status" value="1"/>
</dbReference>
<dbReference type="RefSeq" id="WP_167205015.1">
    <property type="nucleotide sequence ID" value="NZ_CP050063.1"/>
</dbReference>
<keyword evidence="4" id="KW-0564">Palmitate</keyword>
<accession>A0A6G9AGN5</accession>
<dbReference type="KEGG" id="spib:G8759_02810"/>
<keyword evidence="1" id="KW-1003">Cell membrane</keyword>
<organism evidence="7 8">
    <name type="scientific">Spirosoma aureum</name>
    <dbReference type="NCBI Taxonomy" id="2692134"/>
    <lineage>
        <taxon>Bacteria</taxon>
        <taxon>Pseudomonadati</taxon>
        <taxon>Bacteroidota</taxon>
        <taxon>Cytophagia</taxon>
        <taxon>Cytophagales</taxon>
        <taxon>Cytophagaceae</taxon>
        <taxon>Spirosoma</taxon>
    </lineage>
</organism>
<proteinExistence type="predicted"/>
<evidence type="ECO:0000256" key="3">
    <source>
        <dbReference type="ARBA" id="ARBA00023136"/>
    </source>
</evidence>
<evidence type="ECO:0000259" key="6">
    <source>
        <dbReference type="Pfam" id="PF13505"/>
    </source>
</evidence>
<dbReference type="InterPro" id="IPR005534">
    <property type="entry name" value="Curli_assmbl/transp-comp_CsgG"/>
</dbReference>
<evidence type="ECO:0000313" key="8">
    <source>
        <dbReference type="Proteomes" id="UP000501802"/>
    </source>
</evidence>
<dbReference type="InterPro" id="IPR011250">
    <property type="entry name" value="OMP/PagP_B-barrel"/>
</dbReference>
<keyword evidence="5" id="KW-0449">Lipoprotein</keyword>
<evidence type="ECO:0000256" key="2">
    <source>
        <dbReference type="ARBA" id="ARBA00022729"/>
    </source>
</evidence>
<dbReference type="EMBL" id="CP050063">
    <property type="protein sequence ID" value="QIP11637.1"/>
    <property type="molecule type" value="Genomic_DNA"/>
</dbReference>
<evidence type="ECO:0000313" key="7">
    <source>
        <dbReference type="EMBL" id="QIP11637.1"/>
    </source>
</evidence>
<dbReference type="Pfam" id="PF03783">
    <property type="entry name" value="CsgG"/>
    <property type="match status" value="1"/>
</dbReference>
<evidence type="ECO:0000256" key="1">
    <source>
        <dbReference type="ARBA" id="ARBA00022475"/>
    </source>
</evidence>
<evidence type="ECO:0000256" key="5">
    <source>
        <dbReference type="ARBA" id="ARBA00023288"/>
    </source>
</evidence>
<keyword evidence="8" id="KW-1185">Reference proteome</keyword>
<dbReference type="PROSITE" id="PS51257">
    <property type="entry name" value="PROKAR_LIPOPROTEIN"/>
    <property type="match status" value="1"/>
</dbReference>
<dbReference type="PANTHER" id="PTHR41164:SF1">
    <property type="entry name" value="CURLI PRODUCTION ASSEMBLY_TRANSPORT COMPONENT CSGG"/>
    <property type="match status" value="1"/>
</dbReference>